<keyword evidence="5 9" id="KW-1133">Transmembrane helix</keyword>
<dbReference type="PROSITE" id="PS01219">
    <property type="entry name" value="AMMONIUM_TRANSP"/>
    <property type="match status" value="1"/>
</dbReference>
<dbReference type="InterPro" id="IPR018047">
    <property type="entry name" value="Ammonium_transpt_CS"/>
</dbReference>
<feature type="transmembrane region" description="Helical" evidence="9">
    <location>
        <begin position="192"/>
        <end position="214"/>
    </location>
</feature>
<feature type="transmembrane region" description="Helical" evidence="9">
    <location>
        <begin position="343"/>
        <end position="366"/>
    </location>
</feature>
<evidence type="ECO:0000256" key="6">
    <source>
        <dbReference type="ARBA" id="ARBA00023136"/>
    </source>
</evidence>
<evidence type="ECO:0000256" key="5">
    <source>
        <dbReference type="ARBA" id="ARBA00022989"/>
    </source>
</evidence>
<sequence length="437" mass="45910">MNTKLLDIIIAITIFISFPAVSFASEEAAATINSGDTAFMIIATAMVLIMTPALGLFYGGMERPKNMINILMMSVILMGITSVQWVLFGYSIAFGPTVGGFFGDTTFWGFNGVGVDPSPDYAPNLPHVLFSMFQMVFVMITPAIISGAVAGRMRFGAYVLLMIAWITLVYEPICHMVWAIGGFIGKMGALDFAGGTVVHISSGTSALVAALMIGKRRGISGVRPHNVPFMLLGGGLLWFGWLAFCGGCATVANGFSSLVIMNTNTAAGAGMLTWLLIEKLHHGKVTLLGAVTGAVAGLVGITPSCGFVTTLSSIAIGILTAPVCYIAIIFAKKKLGYDDALDAFGLHGVGGIWGALLTGVFCTTTVNKAGTDGLFYGNAAQLIPQLGGVLVTIVWAGVATFLILKVISIFTPLRATDEEEKQGMDLNQHGETAYSSL</sequence>
<dbReference type="Gene3D" id="1.10.3430.10">
    <property type="entry name" value="Ammonium transporter AmtB like domains"/>
    <property type="match status" value="1"/>
</dbReference>
<evidence type="ECO:0000256" key="4">
    <source>
        <dbReference type="ARBA" id="ARBA00022692"/>
    </source>
</evidence>
<keyword evidence="7 9" id="KW-0924">Ammonia transport</keyword>
<keyword evidence="6 9" id="KW-0472">Membrane</keyword>
<accession>A0A0U1L0A9</accession>
<feature type="transmembrane region" description="Helical" evidence="9">
    <location>
        <begin position="258"/>
        <end position="277"/>
    </location>
</feature>
<keyword evidence="4 9" id="KW-0812">Transmembrane</keyword>
<evidence type="ECO:0000259" key="10">
    <source>
        <dbReference type="Pfam" id="PF00909"/>
    </source>
</evidence>
<proteinExistence type="inferred from homology"/>
<gene>
    <name evidence="11" type="ORF">SpAn4DRAFT_3229</name>
</gene>
<dbReference type="PANTHER" id="PTHR43029:SF10">
    <property type="entry name" value="AMMONIUM TRANSPORTER MEP2"/>
    <property type="match status" value="1"/>
</dbReference>
<evidence type="ECO:0000256" key="3">
    <source>
        <dbReference type="ARBA" id="ARBA00022448"/>
    </source>
</evidence>
<feature type="transmembrane region" description="Helical" evidence="9">
    <location>
        <begin position="307"/>
        <end position="331"/>
    </location>
</feature>
<feature type="transmembrane region" description="Helical" evidence="9">
    <location>
        <begin position="128"/>
        <end position="150"/>
    </location>
</feature>
<evidence type="ECO:0000256" key="8">
    <source>
        <dbReference type="ARBA" id="ARBA00050025"/>
    </source>
</evidence>
<feature type="transmembrane region" description="Helical" evidence="9">
    <location>
        <begin position="40"/>
        <end position="58"/>
    </location>
</feature>
<dbReference type="SUPFAM" id="SSF111352">
    <property type="entry name" value="Ammonium transporter"/>
    <property type="match status" value="1"/>
</dbReference>
<dbReference type="Proteomes" id="UP000049855">
    <property type="component" value="Unassembled WGS sequence"/>
</dbReference>
<comment type="subcellular location">
    <subcellularLocation>
        <location evidence="9">Cell membrane</location>
        <topology evidence="9">Multi-pass membrane protein</topology>
    </subcellularLocation>
    <subcellularLocation>
        <location evidence="1">Membrane</location>
        <topology evidence="1">Multi-pass membrane protein</topology>
    </subcellularLocation>
</comment>
<dbReference type="Pfam" id="PF00909">
    <property type="entry name" value="Ammonium_transp"/>
    <property type="match status" value="1"/>
</dbReference>
<feature type="domain" description="Ammonium transporter AmtB-like" evidence="10">
    <location>
        <begin position="38"/>
        <end position="434"/>
    </location>
</feature>
<evidence type="ECO:0000256" key="9">
    <source>
        <dbReference type="RuleBase" id="RU362002"/>
    </source>
</evidence>
<dbReference type="InterPro" id="IPR029020">
    <property type="entry name" value="Ammonium/urea_transptr"/>
</dbReference>
<organism evidence="11 12">
    <name type="scientific">Sporomusa ovata</name>
    <dbReference type="NCBI Taxonomy" id="2378"/>
    <lineage>
        <taxon>Bacteria</taxon>
        <taxon>Bacillati</taxon>
        <taxon>Bacillota</taxon>
        <taxon>Negativicutes</taxon>
        <taxon>Selenomonadales</taxon>
        <taxon>Sporomusaceae</taxon>
        <taxon>Sporomusa</taxon>
    </lineage>
</organism>
<dbReference type="EMBL" id="CTRP01000011">
    <property type="protein sequence ID" value="CQR72769.1"/>
    <property type="molecule type" value="Genomic_DNA"/>
</dbReference>
<feature type="transmembrane region" description="Helical" evidence="9">
    <location>
        <begin position="157"/>
        <end position="180"/>
    </location>
</feature>
<dbReference type="InterPro" id="IPR024041">
    <property type="entry name" value="NH4_transpt_AmtB-like_dom"/>
</dbReference>
<evidence type="ECO:0000313" key="11">
    <source>
        <dbReference type="EMBL" id="CQR72769.1"/>
    </source>
</evidence>
<keyword evidence="12" id="KW-1185">Reference proteome</keyword>
<dbReference type="RefSeq" id="WP_021168457.1">
    <property type="nucleotide sequence ID" value="NZ_CTRP01000011.1"/>
</dbReference>
<dbReference type="PANTHER" id="PTHR43029">
    <property type="entry name" value="AMMONIUM TRANSPORTER MEP2"/>
    <property type="match status" value="1"/>
</dbReference>
<feature type="transmembrane region" description="Helical" evidence="9">
    <location>
        <begin position="70"/>
        <end position="93"/>
    </location>
</feature>
<evidence type="ECO:0000256" key="7">
    <source>
        <dbReference type="ARBA" id="ARBA00023177"/>
    </source>
</evidence>
<keyword evidence="3 9" id="KW-0813">Transport</keyword>
<dbReference type="GO" id="GO:0008519">
    <property type="term" value="F:ammonium channel activity"/>
    <property type="evidence" value="ECO:0007669"/>
    <property type="project" value="InterPro"/>
</dbReference>
<feature type="transmembrane region" description="Helical" evidence="9">
    <location>
        <begin position="226"/>
        <end position="252"/>
    </location>
</feature>
<feature type="transmembrane region" description="Helical" evidence="9">
    <location>
        <begin position="284"/>
        <end position="301"/>
    </location>
</feature>
<dbReference type="AlphaFoldDB" id="A0A0U1L0A9"/>
<name>A0A0U1L0A9_9FIRM</name>
<dbReference type="NCBIfam" id="TIGR00836">
    <property type="entry name" value="amt"/>
    <property type="match status" value="1"/>
</dbReference>
<protein>
    <recommendedName>
        <fullName evidence="8 9">Ammonium transporter</fullName>
    </recommendedName>
</protein>
<evidence type="ECO:0000313" key="12">
    <source>
        <dbReference type="Proteomes" id="UP000049855"/>
    </source>
</evidence>
<dbReference type="InterPro" id="IPR001905">
    <property type="entry name" value="Ammonium_transpt"/>
</dbReference>
<dbReference type="GO" id="GO:0005886">
    <property type="term" value="C:plasma membrane"/>
    <property type="evidence" value="ECO:0007669"/>
    <property type="project" value="UniProtKB-SubCell"/>
</dbReference>
<comment type="similarity">
    <text evidence="2 9">Belongs to the ammonia transporter channel (TC 1.A.11.2) family.</text>
</comment>
<evidence type="ECO:0000256" key="1">
    <source>
        <dbReference type="ARBA" id="ARBA00004141"/>
    </source>
</evidence>
<evidence type="ECO:0000256" key="2">
    <source>
        <dbReference type="ARBA" id="ARBA00005887"/>
    </source>
</evidence>
<feature type="transmembrane region" description="Helical" evidence="9">
    <location>
        <begin position="386"/>
        <end position="404"/>
    </location>
</feature>
<reference evidence="12" key="1">
    <citation type="submission" date="2015-03" db="EMBL/GenBank/DDBJ databases">
        <authorList>
            <person name="Nijsse Bart"/>
        </authorList>
    </citation>
    <scope>NUCLEOTIDE SEQUENCE [LARGE SCALE GENOMIC DNA]</scope>
</reference>